<sequence>MKKSSTRMRWFTSIPKEYSKLRLVSKDMSRQARDALCHYNKLNYFPFSRYKPTPEIAALSPAPEKSVPDHARNLIFPLVRQARILGIAADNCAVVVKHGVPFINILRSGISLLLRDFSVNQVGVPRGIELWSWDHRHEHYELQKSNPSDCFLNLNCKTLIVKQRLGTWGHIGVADETYDNIDFHSLVPQTSAFWDLCTWHGYYYQLKMPNLSNLVFELHDDTLFDLRSWAQLSRNIAPLLPNCRVVATLLNEYPNVPARRAFKDRDSQDVPLKPILWDLMPLQNAEDFVWNPNEPKLTGKPWDIWIWTKKDIQNWDDLREVNPNRPGKGRRRRNLSDDWVGLRRKETYTAEFDNTVTFNASSQNEHFANSTPHFFKRYIEMCRKVIQNTGDNCAEESDSEQDLKVNYPASAHPPAVHNAHWAGSTQSSSDSGDLARRYDERKLKAVQDPNVWVHFAWYYHVP</sequence>
<evidence type="ECO:0000313" key="3">
    <source>
        <dbReference type="Proteomes" id="UP001301958"/>
    </source>
</evidence>
<reference evidence="2" key="2">
    <citation type="submission" date="2023-05" db="EMBL/GenBank/DDBJ databases">
        <authorList>
            <consortium name="Lawrence Berkeley National Laboratory"/>
            <person name="Steindorff A."/>
            <person name="Hensen N."/>
            <person name="Bonometti L."/>
            <person name="Westerberg I."/>
            <person name="Brannstrom I.O."/>
            <person name="Guillou S."/>
            <person name="Cros-Aarteil S."/>
            <person name="Calhoun S."/>
            <person name="Haridas S."/>
            <person name="Kuo A."/>
            <person name="Mondo S."/>
            <person name="Pangilinan J."/>
            <person name="Riley R."/>
            <person name="Labutti K."/>
            <person name="Andreopoulos B."/>
            <person name="Lipzen A."/>
            <person name="Chen C."/>
            <person name="Yanf M."/>
            <person name="Daum C."/>
            <person name="Ng V."/>
            <person name="Clum A."/>
            <person name="Ohm R."/>
            <person name="Martin F."/>
            <person name="Silar P."/>
            <person name="Natvig D."/>
            <person name="Lalanne C."/>
            <person name="Gautier V."/>
            <person name="Ament-Velasquez S.L."/>
            <person name="Kruys A."/>
            <person name="Hutchinson M.I."/>
            <person name="Powell A.J."/>
            <person name="Barry K."/>
            <person name="Miller A.N."/>
            <person name="Grigoriev I.V."/>
            <person name="Debuchy R."/>
            <person name="Gladieux P."/>
            <person name="Thoren M.H."/>
            <person name="Johannesson H."/>
        </authorList>
    </citation>
    <scope>NUCLEOTIDE SEQUENCE</scope>
    <source>
        <strain evidence="2">CBS 990.96</strain>
    </source>
</reference>
<organism evidence="2 3">
    <name type="scientific">Podospora fimiseda</name>
    <dbReference type="NCBI Taxonomy" id="252190"/>
    <lineage>
        <taxon>Eukaryota</taxon>
        <taxon>Fungi</taxon>
        <taxon>Dikarya</taxon>
        <taxon>Ascomycota</taxon>
        <taxon>Pezizomycotina</taxon>
        <taxon>Sordariomycetes</taxon>
        <taxon>Sordariomycetidae</taxon>
        <taxon>Sordariales</taxon>
        <taxon>Podosporaceae</taxon>
        <taxon>Podospora</taxon>
    </lineage>
</organism>
<keyword evidence="3" id="KW-1185">Reference proteome</keyword>
<dbReference type="Proteomes" id="UP001301958">
    <property type="component" value="Unassembled WGS sequence"/>
</dbReference>
<name>A0AAN7BG23_9PEZI</name>
<evidence type="ECO:0000256" key="1">
    <source>
        <dbReference type="SAM" id="MobiDB-lite"/>
    </source>
</evidence>
<accession>A0AAN7BG23</accession>
<gene>
    <name evidence="2" type="ORF">QBC38DRAFT_447748</name>
</gene>
<comment type="caution">
    <text evidence="2">The sequence shown here is derived from an EMBL/GenBank/DDBJ whole genome shotgun (WGS) entry which is preliminary data.</text>
</comment>
<feature type="region of interest" description="Disordered" evidence="1">
    <location>
        <begin position="406"/>
        <end position="433"/>
    </location>
</feature>
<proteinExistence type="predicted"/>
<reference evidence="2" key="1">
    <citation type="journal article" date="2023" name="Mol. Phylogenet. Evol.">
        <title>Genome-scale phylogeny and comparative genomics of the fungal order Sordariales.</title>
        <authorList>
            <person name="Hensen N."/>
            <person name="Bonometti L."/>
            <person name="Westerberg I."/>
            <person name="Brannstrom I.O."/>
            <person name="Guillou S."/>
            <person name="Cros-Aarteil S."/>
            <person name="Calhoun S."/>
            <person name="Haridas S."/>
            <person name="Kuo A."/>
            <person name="Mondo S."/>
            <person name="Pangilinan J."/>
            <person name="Riley R."/>
            <person name="LaButti K."/>
            <person name="Andreopoulos B."/>
            <person name="Lipzen A."/>
            <person name="Chen C."/>
            <person name="Yan M."/>
            <person name="Daum C."/>
            <person name="Ng V."/>
            <person name="Clum A."/>
            <person name="Steindorff A."/>
            <person name="Ohm R.A."/>
            <person name="Martin F."/>
            <person name="Silar P."/>
            <person name="Natvig D.O."/>
            <person name="Lalanne C."/>
            <person name="Gautier V."/>
            <person name="Ament-Velasquez S.L."/>
            <person name="Kruys A."/>
            <person name="Hutchinson M.I."/>
            <person name="Powell A.J."/>
            <person name="Barry K."/>
            <person name="Miller A.N."/>
            <person name="Grigoriev I.V."/>
            <person name="Debuchy R."/>
            <person name="Gladieux P."/>
            <person name="Hiltunen Thoren M."/>
            <person name="Johannesson H."/>
        </authorList>
    </citation>
    <scope>NUCLEOTIDE SEQUENCE</scope>
    <source>
        <strain evidence="2">CBS 990.96</strain>
    </source>
</reference>
<dbReference type="EMBL" id="MU865444">
    <property type="protein sequence ID" value="KAK4223013.1"/>
    <property type="molecule type" value="Genomic_DNA"/>
</dbReference>
<dbReference type="AlphaFoldDB" id="A0AAN7BG23"/>
<evidence type="ECO:0000313" key="2">
    <source>
        <dbReference type="EMBL" id="KAK4223013.1"/>
    </source>
</evidence>
<protein>
    <submittedName>
        <fullName evidence="2">Uncharacterized protein</fullName>
    </submittedName>
</protein>